<keyword evidence="3" id="KW-0804">Transcription</keyword>
<proteinExistence type="predicted"/>
<dbReference type="Pfam" id="PF00249">
    <property type="entry name" value="Myb_DNA-binding"/>
    <property type="match status" value="1"/>
</dbReference>
<evidence type="ECO:0000256" key="2">
    <source>
        <dbReference type="ARBA" id="ARBA00023015"/>
    </source>
</evidence>
<feature type="domain" description="SANT" evidence="8">
    <location>
        <begin position="223"/>
        <end position="275"/>
    </location>
</feature>
<feature type="domain" description="Myb-like" evidence="6">
    <location>
        <begin position="220"/>
        <end position="271"/>
    </location>
</feature>
<evidence type="ECO:0000256" key="5">
    <source>
        <dbReference type="SAM" id="MobiDB-lite"/>
    </source>
</evidence>
<feature type="domain" description="SWIRM" evidence="7">
    <location>
        <begin position="44"/>
        <end position="142"/>
    </location>
</feature>
<evidence type="ECO:0000259" key="7">
    <source>
        <dbReference type="PROSITE" id="PS50934"/>
    </source>
</evidence>
<dbReference type="FunFam" id="1.10.10.10:FF:000020">
    <property type="entry name" value="SWI/SNF complex subunit SMARCC2 isoform c"/>
    <property type="match status" value="1"/>
</dbReference>
<feature type="compositionally biased region" description="Pro residues" evidence="5">
    <location>
        <begin position="27"/>
        <end position="36"/>
    </location>
</feature>
<dbReference type="InterPro" id="IPR007526">
    <property type="entry name" value="SWIRM"/>
</dbReference>
<dbReference type="GO" id="GO:0005634">
    <property type="term" value="C:nucleus"/>
    <property type="evidence" value="ECO:0007669"/>
    <property type="project" value="UniProtKB-ARBA"/>
</dbReference>
<dbReference type="Gene3D" id="1.10.10.10">
    <property type="entry name" value="Winged helix-like DNA-binding domain superfamily/Winged helix DNA-binding domain"/>
    <property type="match status" value="1"/>
</dbReference>
<dbReference type="InterPro" id="IPR036388">
    <property type="entry name" value="WH-like_DNA-bd_sf"/>
</dbReference>
<dbReference type="SMART" id="SM00717">
    <property type="entry name" value="SANT"/>
    <property type="match status" value="1"/>
</dbReference>
<dbReference type="InterPro" id="IPR017884">
    <property type="entry name" value="SANT_dom"/>
</dbReference>
<feature type="region of interest" description="Disordered" evidence="5">
    <location>
        <begin position="1"/>
        <end position="37"/>
    </location>
</feature>
<reference evidence="9" key="1">
    <citation type="submission" date="2021-01" db="UniProtKB">
        <authorList>
            <consortium name="EnsemblPlants"/>
        </authorList>
    </citation>
    <scope>IDENTIFICATION</scope>
</reference>
<evidence type="ECO:0000313" key="9">
    <source>
        <dbReference type="EnsemblPlants" id="Kaladp0082s0034.1.v1.1"/>
    </source>
</evidence>
<dbReference type="CDD" id="cd00167">
    <property type="entry name" value="SANT"/>
    <property type="match status" value="1"/>
</dbReference>
<organism evidence="9 10">
    <name type="scientific">Kalanchoe fedtschenkoi</name>
    <name type="common">Lavender scallops</name>
    <name type="synonym">South American air plant</name>
    <dbReference type="NCBI Taxonomy" id="63787"/>
    <lineage>
        <taxon>Eukaryota</taxon>
        <taxon>Viridiplantae</taxon>
        <taxon>Streptophyta</taxon>
        <taxon>Embryophyta</taxon>
        <taxon>Tracheophyta</taxon>
        <taxon>Spermatophyta</taxon>
        <taxon>Magnoliopsida</taxon>
        <taxon>eudicotyledons</taxon>
        <taxon>Gunneridae</taxon>
        <taxon>Pentapetalae</taxon>
        <taxon>Saxifragales</taxon>
        <taxon>Crassulaceae</taxon>
        <taxon>Kalanchoe</taxon>
    </lineage>
</organism>
<dbReference type="PROSITE" id="PS51293">
    <property type="entry name" value="SANT"/>
    <property type="match status" value="1"/>
</dbReference>
<evidence type="ECO:0000259" key="8">
    <source>
        <dbReference type="PROSITE" id="PS51293"/>
    </source>
</evidence>
<evidence type="ECO:0000256" key="4">
    <source>
        <dbReference type="ARBA" id="ARBA00023242"/>
    </source>
</evidence>
<protein>
    <submittedName>
        <fullName evidence="9">Uncharacterized protein</fullName>
    </submittedName>
</protein>
<dbReference type="Pfam" id="PF04433">
    <property type="entry name" value="SWIRM"/>
    <property type="match status" value="1"/>
</dbReference>
<keyword evidence="2" id="KW-0805">Transcription regulation</keyword>
<evidence type="ECO:0000259" key="6">
    <source>
        <dbReference type="PROSITE" id="PS50090"/>
    </source>
</evidence>
<feature type="region of interest" description="Disordered" evidence="5">
    <location>
        <begin position="280"/>
        <end position="301"/>
    </location>
</feature>
<dbReference type="EnsemblPlants" id="Kaladp0082s0034.1.v1.1">
    <property type="protein sequence ID" value="Kaladp0082s0034.1.v1.1"/>
    <property type="gene ID" value="Kaladp0082s0034.v1.1"/>
</dbReference>
<dbReference type="PROSITE" id="PS50090">
    <property type="entry name" value="MYB_LIKE"/>
    <property type="match status" value="1"/>
</dbReference>
<accession>A0A7N0UT37</accession>
<evidence type="ECO:0000313" key="10">
    <source>
        <dbReference type="Proteomes" id="UP000594263"/>
    </source>
</evidence>
<dbReference type="Gramene" id="Kaladp0082s0034.1.v1.1">
    <property type="protein sequence ID" value="Kaladp0082s0034.1.v1.1"/>
    <property type="gene ID" value="Kaladp0082s0034.v1.1"/>
</dbReference>
<feature type="compositionally biased region" description="Low complexity" evidence="5">
    <location>
        <begin position="1"/>
        <end position="10"/>
    </location>
</feature>
<dbReference type="InterPro" id="IPR001005">
    <property type="entry name" value="SANT/Myb"/>
</dbReference>
<evidence type="ECO:0000256" key="1">
    <source>
        <dbReference type="ARBA" id="ARBA00022473"/>
    </source>
</evidence>
<feature type="compositionally biased region" description="Pro residues" evidence="5">
    <location>
        <begin position="11"/>
        <end position="20"/>
    </location>
</feature>
<keyword evidence="4" id="KW-0539">Nucleus</keyword>
<evidence type="ECO:0000256" key="3">
    <source>
        <dbReference type="ARBA" id="ARBA00023163"/>
    </source>
</evidence>
<dbReference type="OMA" id="RTCNGCK"/>
<dbReference type="Gene3D" id="1.10.10.60">
    <property type="entry name" value="Homeodomain-like"/>
    <property type="match status" value="1"/>
</dbReference>
<dbReference type="InterPro" id="IPR009057">
    <property type="entry name" value="Homeodomain-like_sf"/>
</dbReference>
<dbReference type="Proteomes" id="UP000594263">
    <property type="component" value="Unplaced"/>
</dbReference>
<sequence length="323" mass="36096">MAASPAADPAPKLPTPPPPAANADSPIPHPARPPEPSSIESEIVFIPSYSKWFSLHDIHECEVRNRPDFFGDAPSLLRNPKVYLHYRNSVISKYRERPSRKLTFTEARKTIIGDVGAIRRVFKFLETRGLVNYNGGSVRQPLKWEDKESKAAGQASQNIENAGTAGDAFSSNGWCGWCKALCSIACFTSDKYNWTLCARCFVRGNYRSGIMSSDFRRVEINEETQSNWSDKETLHLLEAIFHYGDDWKRVAEHVGGGRPEKDCVARFIKLPVGQELVRQPGPDEFDNVGSQDFGPEFDETSTPTKRMCLMPLADASNPMIAQV</sequence>
<name>A0A7N0UT37_KALFE</name>
<keyword evidence="1" id="KW-0217">Developmental protein</keyword>
<dbReference type="AlphaFoldDB" id="A0A7N0UT37"/>
<dbReference type="PROSITE" id="PS50934">
    <property type="entry name" value="SWIRM"/>
    <property type="match status" value="1"/>
</dbReference>
<dbReference type="SUPFAM" id="SSF46689">
    <property type="entry name" value="Homeodomain-like"/>
    <property type="match status" value="2"/>
</dbReference>
<keyword evidence="10" id="KW-1185">Reference proteome</keyword>